<protein>
    <recommendedName>
        <fullName evidence="8">RRM domain-containing protein</fullName>
    </recommendedName>
</protein>
<dbReference type="GO" id="GO:0003723">
    <property type="term" value="F:RNA binding"/>
    <property type="evidence" value="ECO:0007669"/>
    <property type="project" value="UniProtKB-UniRule"/>
</dbReference>
<keyword evidence="3" id="KW-0677">Repeat</keyword>
<dbReference type="Proteomes" id="UP000244722">
    <property type="component" value="Unassembled WGS sequence"/>
</dbReference>
<dbReference type="FunFam" id="3.30.70.330:FF:000329">
    <property type="entry name" value="splicing factor U2AF-associated protein 2"/>
    <property type="match status" value="1"/>
</dbReference>
<evidence type="ECO:0000256" key="7">
    <source>
        <dbReference type="SAM" id="MobiDB-lite"/>
    </source>
</evidence>
<dbReference type="GO" id="GO:0005686">
    <property type="term" value="C:U2 snRNP"/>
    <property type="evidence" value="ECO:0007669"/>
    <property type="project" value="TreeGrafter"/>
</dbReference>
<gene>
    <name evidence="9" type="ORF">B9Z19DRAFT_1113619</name>
</gene>
<dbReference type="Gene3D" id="3.30.70.330">
    <property type="match status" value="2"/>
</dbReference>
<dbReference type="PANTHER" id="PTHR15608">
    <property type="entry name" value="SPLICING FACTOR U2AF-ASSOCIATED PROTEIN 2"/>
    <property type="match status" value="1"/>
</dbReference>
<dbReference type="InterPro" id="IPR035979">
    <property type="entry name" value="RBD_domain_sf"/>
</dbReference>
<organism evidence="9 10">
    <name type="scientific">Tuber borchii</name>
    <name type="common">White truffle</name>
    <dbReference type="NCBI Taxonomy" id="42251"/>
    <lineage>
        <taxon>Eukaryota</taxon>
        <taxon>Fungi</taxon>
        <taxon>Dikarya</taxon>
        <taxon>Ascomycota</taxon>
        <taxon>Pezizomycotina</taxon>
        <taxon>Pezizomycetes</taxon>
        <taxon>Pezizales</taxon>
        <taxon>Tuberaceae</taxon>
        <taxon>Tuber</taxon>
    </lineage>
</organism>
<evidence type="ECO:0000256" key="1">
    <source>
        <dbReference type="ARBA" id="ARBA00007747"/>
    </source>
</evidence>
<evidence type="ECO:0000313" key="10">
    <source>
        <dbReference type="Proteomes" id="UP000244722"/>
    </source>
</evidence>
<reference evidence="9 10" key="1">
    <citation type="submission" date="2017-04" db="EMBL/GenBank/DDBJ databases">
        <title>Draft genome sequence of Tuber borchii Vittad., a whitish edible truffle.</title>
        <authorList>
            <consortium name="DOE Joint Genome Institute"/>
            <person name="Murat C."/>
            <person name="Kuo A."/>
            <person name="Barry K.W."/>
            <person name="Clum A."/>
            <person name="Dockter R.B."/>
            <person name="Fauchery L."/>
            <person name="Iotti M."/>
            <person name="Kohler A."/>
            <person name="Labutti K."/>
            <person name="Lindquist E.A."/>
            <person name="Lipzen A."/>
            <person name="Ohm R.A."/>
            <person name="Wang M."/>
            <person name="Grigoriev I.V."/>
            <person name="Zambonelli A."/>
            <person name="Martin F.M."/>
        </authorList>
    </citation>
    <scope>NUCLEOTIDE SEQUENCE [LARGE SCALE GENOMIC DNA]</scope>
    <source>
        <strain evidence="9 10">Tbo3840</strain>
    </source>
</reference>
<dbReference type="GO" id="GO:0005684">
    <property type="term" value="C:U2-type spliceosomal complex"/>
    <property type="evidence" value="ECO:0007669"/>
    <property type="project" value="TreeGrafter"/>
</dbReference>
<comment type="similarity">
    <text evidence="1">Belongs to the HTATSF1 family.</text>
</comment>
<dbReference type="InterPro" id="IPR034393">
    <property type="entry name" value="TatSF1-like"/>
</dbReference>
<dbReference type="InterPro" id="IPR034392">
    <property type="entry name" value="TatSF1-like_RRM1"/>
</dbReference>
<dbReference type="OrthoDB" id="10258585at2759"/>
<dbReference type="SMART" id="SM00360">
    <property type="entry name" value="RRM"/>
    <property type="match status" value="2"/>
</dbReference>
<keyword evidence="10" id="KW-1185">Reference proteome</keyword>
<proteinExistence type="inferred from homology"/>
<evidence type="ECO:0000256" key="6">
    <source>
        <dbReference type="PROSITE-ProRule" id="PRU00176"/>
    </source>
</evidence>
<evidence type="ECO:0000256" key="2">
    <source>
        <dbReference type="ARBA" id="ARBA00022664"/>
    </source>
</evidence>
<sequence length="401" mass="44822">MEPPLPTEVGGGEGGSSFPTTREEFEADPRVSWSRRTGKWALEADDGTEFEYDEGIKRWVPVLDETLAEQQRAAYAVAGVDESEPAAPVNKKRKKVYTSNEGNGDPTHLKKPKNTKDSSSLTDPTTTTASSSAAPARKNTAVYITNLPPDTTEEEVKEVFSKCGVIAEEIDRGKPRIKLYRNEDGSVKGDALVVYFRPESVNLAVQMLDDSDFRFGVNEGGRIKVQPADFSYKAQQDAPVRKNARDKKKVIAKTQKLNNKLADWDDDDPSKIADTTSKYDKVVILRHMFTLKQLEEDPTAILDLKEDIREECEKLGDVTNVVLYDKEEDGIVSVRFGNAESAKACVGVMHGRFFDGQKVEAYIFDGLEKFKKTSTKRTAEEEEAEQERLEKFGNWLEESGE</sequence>
<dbReference type="SUPFAM" id="SSF54928">
    <property type="entry name" value="RNA-binding domain, RBD"/>
    <property type="match status" value="2"/>
</dbReference>
<evidence type="ECO:0000256" key="5">
    <source>
        <dbReference type="ARBA" id="ARBA00023187"/>
    </source>
</evidence>
<dbReference type="FunFam" id="3.30.70.330:FF:000105">
    <property type="entry name" value="HIV Tat-specific factor 1 homolog"/>
    <property type="match status" value="1"/>
</dbReference>
<keyword evidence="4 6" id="KW-0694">RNA-binding</keyword>
<keyword evidence="2" id="KW-0507">mRNA processing</keyword>
<evidence type="ECO:0000256" key="4">
    <source>
        <dbReference type="ARBA" id="ARBA00022884"/>
    </source>
</evidence>
<dbReference type="GO" id="GO:0000398">
    <property type="term" value="P:mRNA splicing, via spliceosome"/>
    <property type="evidence" value="ECO:0007669"/>
    <property type="project" value="InterPro"/>
</dbReference>
<evidence type="ECO:0000256" key="3">
    <source>
        <dbReference type="ARBA" id="ARBA00022737"/>
    </source>
</evidence>
<keyword evidence="5" id="KW-0508">mRNA splicing</keyword>
<evidence type="ECO:0000313" key="9">
    <source>
        <dbReference type="EMBL" id="PUU81028.1"/>
    </source>
</evidence>
<dbReference type="EMBL" id="NESQ01000052">
    <property type="protein sequence ID" value="PUU81028.1"/>
    <property type="molecule type" value="Genomic_DNA"/>
</dbReference>
<dbReference type="PANTHER" id="PTHR15608:SF0">
    <property type="entry name" value="HIV TAT-SPECIFIC FACTOR 1"/>
    <property type="match status" value="1"/>
</dbReference>
<feature type="region of interest" description="Disordered" evidence="7">
    <location>
        <begin position="77"/>
        <end position="135"/>
    </location>
</feature>
<feature type="region of interest" description="Disordered" evidence="7">
    <location>
        <begin position="374"/>
        <end position="401"/>
    </location>
</feature>
<comment type="caution">
    <text evidence="9">The sequence shown here is derived from an EMBL/GenBank/DDBJ whole genome shotgun (WGS) entry which is preliminary data.</text>
</comment>
<dbReference type="STRING" id="42251.A0A2T6ZZV6"/>
<name>A0A2T6ZZV6_TUBBO</name>
<dbReference type="PROSITE" id="PS50102">
    <property type="entry name" value="RRM"/>
    <property type="match status" value="1"/>
</dbReference>
<dbReference type="CDD" id="cd12285">
    <property type="entry name" value="RRM3_RBM39_like"/>
    <property type="match status" value="1"/>
</dbReference>
<feature type="region of interest" description="Disordered" evidence="7">
    <location>
        <begin position="1"/>
        <end position="33"/>
    </location>
</feature>
<dbReference type="Pfam" id="PF00076">
    <property type="entry name" value="RRM_1"/>
    <property type="match status" value="2"/>
</dbReference>
<feature type="compositionally biased region" description="Low complexity" evidence="7">
    <location>
        <begin position="117"/>
        <end position="135"/>
    </location>
</feature>
<feature type="domain" description="RRM" evidence="8">
    <location>
        <begin position="140"/>
        <end position="230"/>
    </location>
</feature>
<evidence type="ECO:0000259" key="8">
    <source>
        <dbReference type="PROSITE" id="PS50102"/>
    </source>
</evidence>
<accession>A0A2T6ZZV6</accession>
<dbReference type="InterPro" id="IPR012677">
    <property type="entry name" value="Nucleotide-bd_a/b_plait_sf"/>
</dbReference>
<dbReference type="AlphaFoldDB" id="A0A2T6ZZV6"/>
<dbReference type="InterPro" id="IPR000504">
    <property type="entry name" value="RRM_dom"/>
</dbReference>
<dbReference type="CDD" id="cd12281">
    <property type="entry name" value="RRM1_TatSF1_like"/>
    <property type="match status" value="1"/>
</dbReference>